<proteinExistence type="predicted"/>
<gene>
    <name evidence="1" type="ORF">AVEN_120797_1</name>
    <name evidence="2" type="ORF">AVEN_37159_1</name>
</gene>
<dbReference type="OrthoDB" id="6435590at2759"/>
<dbReference type="AlphaFoldDB" id="A0A4Y2NM44"/>
<sequence>MIPSSPKTIYLKILVVRLKNGGRSQYAHALFDSSQCSYIEKDLARELRLLPSGKETLSQGLFGENQTTEAEHYRYTINVERINGNFSCEVSVLDQPKICTTLPRVHDKHLLAELENHRIVLTDIGEETPPIRLLPEADVLGRILSKRIKLLKSERKTTKLLEDETLAHFQEAVRKTDHRYEVALPWLADHPPVYV</sequence>
<organism evidence="1 3">
    <name type="scientific">Araneus ventricosus</name>
    <name type="common">Orbweaver spider</name>
    <name type="synonym">Epeira ventricosa</name>
    <dbReference type="NCBI Taxonomy" id="182803"/>
    <lineage>
        <taxon>Eukaryota</taxon>
        <taxon>Metazoa</taxon>
        <taxon>Ecdysozoa</taxon>
        <taxon>Arthropoda</taxon>
        <taxon>Chelicerata</taxon>
        <taxon>Arachnida</taxon>
        <taxon>Araneae</taxon>
        <taxon>Araneomorphae</taxon>
        <taxon>Entelegynae</taxon>
        <taxon>Araneoidea</taxon>
        <taxon>Araneidae</taxon>
        <taxon>Araneus</taxon>
    </lineage>
</organism>
<evidence type="ECO:0000313" key="3">
    <source>
        <dbReference type="Proteomes" id="UP000499080"/>
    </source>
</evidence>
<comment type="caution">
    <text evidence="1">The sequence shown here is derived from an EMBL/GenBank/DDBJ whole genome shotgun (WGS) entry which is preliminary data.</text>
</comment>
<dbReference type="EMBL" id="BGPR01009381">
    <property type="protein sequence ID" value="GBN39620.1"/>
    <property type="molecule type" value="Genomic_DNA"/>
</dbReference>
<accession>A0A4Y2NM44</accession>
<reference evidence="1 3" key="1">
    <citation type="journal article" date="2019" name="Sci. Rep.">
        <title>Orb-weaving spider Araneus ventricosus genome elucidates the spidroin gene catalogue.</title>
        <authorList>
            <person name="Kono N."/>
            <person name="Nakamura H."/>
            <person name="Ohtoshi R."/>
            <person name="Moran D.A.P."/>
            <person name="Shinohara A."/>
            <person name="Yoshida Y."/>
            <person name="Fujiwara M."/>
            <person name="Mori M."/>
            <person name="Tomita M."/>
            <person name="Arakawa K."/>
        </authorList>
    </citation>
    <scope>NUCLEOTIDE SEQUENCE [LARGE SCALE GENOMIC DNA]</scope>
</reference>
<evidence type="ECO:0000313" key="2">
    <source>
        <dbReference type="EMBL" id="GBN39728.1"/>
    </source>
</evidence>
<dbReference type="EMBL" id="BGPR01009395">
    <property type="protein sequence ID" value="GBN39728.1"/>
    <property type="molecule type" value="Genomic_DNA"/>
</dbReference>
<protein>
    <submittedName>
        <fullName evidence="1">Uncharacterized protein</fullName>
    </submittedName>
</protein>
<evidence type="ECO:0000313" key="1">
    <source>
        <dbReference type="EMBL" id="GBN39620.1"/>
    </source>
</evidence>
<dbReference type="Proteomes" id="UP000499080">
    <property type="component" value="Unassembled WGS sequence"/>
</dbReference>
<keyword evidence="3" id="KW-1185">Reference proteome</keyword>
<name>A0A4Y2NM44_ARAVE</name>